<proteinExistence type="predicted"/>
<evidence type="ECO:0000313" key="2">
    <source>
        <dbReference type="EMBL" id="TYK21282.1"/>
    </source>
</evidence>
<dbReference type="Gene3D" id="3.10.10.10">
    <property type="entry name" value="HIV Type 1 Reverse Transcriptase, subunit A, domain 1"/>
    <property type="match status" value="1"/>
</dbReference>
<dbReference type="GO" id="GO:0008233">
    <property type="term" value="F:peptidase activity"/>
    <property type="evidence" value="ECO:0007669"/>
    <property type="project" value="UniProtKB-KW"/>
</dbReference>
<evidence type="ECO:0000313" key="1">
    <source>
        <dbReference type="EMBL" id="KAA0051541.1"/>
    </source>
</evidence>
<dbReference type="EMBL" id="SSTE01011259">
    <property type="protein sequence ID" value="KAA0051541.1"/>
    <property type="molecule type" value="Genomic_DNA"/>
</dbReference>
<keyword evidence="1" id="KW-0378">Hydrolase</keyword>
<dbReference type="InterPro" id="IPR043502">
    <property type="entry name" value="DNA/RNA_pol_sf"/>
</dbReference>
<comment type="caution">
    <text evidence="1">The sequence shown here is derived from an EMBL/GenBank/DDBJ whole genome shotgun (WGS) entry which is preliminary data.</text>
</comment>
<sequence>MLSCFAFEMIAIEAARADKFIRGLRLDIQGLVRAFRLATHVDALRLAMDLSLQERNNSSKVAGQEGHTADRYSMRLTGGAQNQGVGAPHQVSTPSGENMLSKEKVKACQIEIASHVIEVTLLVPDMHDFDVILGMDCLAANHTSIDCSRKEVEFNPPLMTSFKFKEEGQGRYLREVDVSLSSEQVVKDYPDLFPEELPRLPPHREIEFAIELKSSTVPISIAPYRMAPAELKELKVQLQELLDKGFTRPSVSP</sequence>
<dbReference type="PANTHER" id="PTHR15503:SF45">
    <property type="entry name" value="RNA-DIRECTED DNA POLYMERASE HOMOLOG"/>
    <property type="match status" value="1"/>
</dbReference>
<dbReference type="Gene3D" id="2.40.70.10">
    <property type="entry name" value="Acid Proteases"/>
    <property type="match status" value="1"/>
</dbReference>
<accession>A0A5A7UDD5</accession>
<dbReference type="Proteomes" id="UP000321393">
    <property type="component" value="Unassembled WGS sequence"/>
</dbReference>
<evidence type="ECO:0000313" key="4">
    <source>
        <dbReference type="Proteomes" id="UP000321947"/>
    </source>
</evidence>
<reference evidence="3 4" key="1">
    <citation type="submission" date="2019-08" db="EMBL/GenBank/DDBJ databases">
        <title>Draft genome sequences of two oriental melons (Cucumis melo L. var makuwa).</title>
        <authorList>
            <person name="Kwon S.-Y."/>
        </authorList>
    </citation>
    <scope>NUCLEOTIDE SEQUENCE [LARGE SCALE GENOMIC DNA]</scope>
    <source>
        <strain evidence="4">cv. Chang Bougi</strain>
        <strain evidence="3">cv. SW 3</strain>
        <tissue evidence="1">Leaf</tissue>
    </source>
</reference>
<dbReference type="PANTHER" id="PTHR15503">
    <property type="entry name" value="LDOC1 RELATED"/>
    <property type="match status" value="1"/>
</dbReference>
<organism evidence="1 3">
    <name type="scientific">Cucumis melo var. makuwa</name>
    <name type="common">Oriental melon</name>
    <dbReference type="NCBI Taxonomy" id="1194695"/>
    <lineage>
        <taxon>Eukaryota</taxon>
        <taxon>Viridiplantae</taxon>
        <taxon>Streptophyta</taxon>
        <taxon>Embryophyta</taxon>
        <taxon>Tracheophyta</taxon>
        <taxon>Spermatophyta</taxon>
        <taxon>Magnoliopsida</taxon>
        <taxon>eudicotyledons</taxon>
        <taxon>Gunneridae</taxon>
        <taxon>Pentapetalae</taxon>
        <taxon>rosids</taxon>
        <taxon>fabids</taxon>
        <taxon>Cucurbitales</taxon>
        <taxon>Cucurbitaceae</taxon>
        <taxon>Benincaseae</taxon>
        <taxon>Cucumis</taxon>
    </lineage>
</organism>
<dbReference type="EMBL" id="SSTD01005812">
    <property type="protein sequence ID" value="TYK21282.1"/>
    <property type="molecule type" value="Genomic_DNA"/>
</dbReference>
<dbReference type="CDD" id="cd00303">
    <property type="entry name" value="retropepsin_like"/>
    <property type="match status" value="1"/>
</dbReference>
<keyword evidence="1" id="KW-0645">Protease</keyword>
<evidence type="ECO:0000313" key="3">
    <source>
        <dbReference type="Proteomes" id="UP000321393"/>
    </source>
</evidence>
<name>A0A5A7UDD5_CUCMM</name>
<dbReference type="Proteomes" id="UP000321947">
    <property type="component" value="Unassembled WGS sequence"/>
</dbReference>
<dbReference type="Pfam" id="PF08284">
    <property type="entry name" value="RVP_2"/>
    <property type="match status" value="1"/>
</dbReference>
<dbReference type="GO" id="GO:0006508">
    <property type="term" value="P:proteolysis"/>
    <property type="evidence" value="ECO:0007669"/>
    <property type="project" value="UniProtKB-KW"/>
</dbReference>
<dbReference type="AlphaFoldDB" id="A0A5A7UDD5"/>
<dbReference type="InterPro" id="IPR032567">
    <property type="entry name" value="RTL1-rel"/>
</dbReference>
<dbReference type="InterPro" id="IPR021109">
    <property type="entry name" value="Peptidase_aspartic_dom_sf"/>
</dbReference>
<gene>
    <name evidence="2" type="ORF">E5676_scaffold101G00370</name>
    <name evidence="1" type="ORF">E6C27_scaffold174G00720</name>
</gene>
<dbReference type="SUPFAM" id="SSF56672">
    <property type="entry name" value="DNA/RNA polymerases"/>
    <property type="match status" value="1"/>
</dbReference>
<protein>
    <submittedName>
        <fullName evidence="1">Gag protease polyprotein</fullName>
    </submittedName>
</protein>